<dbReference type="SMART" id="SM00382">
    <property type="entry name" value="AAA"/>
    <property type="match status" value="1"/>
</dbReference>
<sequence length="652" mass="71815">MEFLSQMWSLLGLLTILQNVLPTQLLSLLHSLWQSLQDSLTPYSYFDVPEFLGSAAVEPNALYRHTLALDPDLKARLLADLTAFADGREFYRRTGRPWKRGYLLHGPPGSGKSSLIAAMANHLRYDVFDLELTRVTTNADLRALLIQTTNRSLIVIEDIDCSLHLTGDRGLASTRRHKRRRAAASDDSSDSDDDVMGADNHRGKVTLSGLLNFTDGLWSCCGEERIIVFTTNHVDGIDPALLRPGRMDVHVRLGPCGAHAMRELVERYVGAGVGDQDMLDAAEGCIRDGAEMTPAEVGEVLLRNRDEPETAVTELAAELKARVNAADDLQWEDSAAELSDESPTKKGRKGFGGWEGKTIHARGGARRPNVGELLKEACILAACRGHPNLVGLHAVVRDPGTKQYCLVMDYVGPSLFHALDRHVEEHGRAFPEADVRRVMRQLLTGAAAMHERGIIHRDMKTANILIGEEAGGVVKFCDYGLAMPTAKAEPPYGLAGTVPYMAPEMLLEKPEYDEGVDMWSLGCVMAEMLSGEELFSGEKTMGQIGKIFDVLGAPGKKTWQHFESALRADEVRQWRARQREVRRHDRLRELFPEELLSWHGFHVLKGLLTCNPSKRLTAAGALRCPWFKVDGPGTDDASGHGIGGTALARHTA</sequence>
<dbReference type="PANTHER" id="PTHR23070">
    <property type="entry name" value="BCS1 AAA-TYPE ATPASE"/>
    <property type="match status" value="1"/>
</dbReference>
<evidence type="ECO:0000256" key="2">
    <source>
        <dbReference type="RuleBase" id="RU003651"/>
    </source>
</evidence>
<dbReference type="Pfam" id="PF00004">
    <property type="entry name" value="AAA"/>
    <property type="match status" value="1"/>
</dbReference>
<dbReference type="GO" id="GO:0004672">
    <property type="term" value="F:protein kinase activity"/>
    <property type="evidence" value="ECO:0007669"/>
    <property type="project" value="InterPro"/>
</dbReference>
<feature type="region of interest" description="Disordered" evidence="3">
    <location>
        <begin position="174"/>
        <end position="197"/>
    </location>
</feature>
<dbReference type="PROSITE" id="PS00674">
    <property type="entry name" value="AAA"/>
    <property type="match status" value="1"/>
</dbReference>
<reference evidence="5" key="1">
    <citation type="submission" date="2015-06" db="UniProtKB">
        <authorList>
            <consortium name="EnsemblPlants"/>
        </authorList>
    </citation>
    <scope>IDENTIFICATION</scope>
</reference>
<keyword evidence="4" id="KW-0732">Signal</keyword>
<accession>M8BHV9</accession>
<feature type="signal peptide" evidence="4">
    <location>
        <begin position="1"/>
        <end position="22"/>
    </location>
</feature>
<proteinExistence type="inferred from homology"/>
<dbReference type="CDD" id="cd19510">
    <property type="entry name" value="RecA-like_BCS1"/>
    <property type="match status" value="1"/>
</dbReference>
<dbReference type="InterPro" id="IPR000719">
    <property type="entry name" value="Prot_kinase_dom"/>
</dbReference>
<dbReference type="FunFam" id="1.10.510.10:FF:001165">
    <property type="entry name" value="Protein kinase domain containing protein"/>
    <property type="match status" value="1"/>
</dbReference>
<keyword evidence="2" id="KW-0067">ATP-binding</keyword>
<dbReference type="GO" id="GO:0005524">
    <property type="term" value="F:ATP binding"/>
    <property type="evidence" value="ECO:0007669"/>
    <property type="project" value="UniProtKB-KW"/>
</dbReference>
<dbReference type="InterPro" id="IPR003960">
    <property type="entry name" value="ATPase_AAA_CS"/>
</dbReference>
<dbReference type="InterPro" id="IPR008271">
    <property type="entry name" value="Ser/Thr_kinase_AS"/>
</dbReference>
<dbReference type="Gene3D" id="3.30.200.20">
    <property type="entry name" value="Phosphorylase Kinase, domain 1"/>
    <property type="match status" value="1"/>
</dbReference>
<dbReference type="Pfam" id="PF00069">
    <property type="entry name" value="Pkinase"/>
    <property type="match status" value="1"/>
</dbReference>
<dbReference type="SMART" id="SM00220">
    <property type="entry name" value="S_TKc"/>
    <property type="match status" value="1"/>
</dbReference>
<dbReference type="InterPro" id="IPR003959">
    <property type="entry name" value="ATPase_AAA_core"/>
</dbReference>
<dbReference type="Gene3D" id="3.40.50.300">
    <property type="entry name" value="P-loop containing nucleotide triphosphate hydrolases"/>
    <property type="match status" value="1"/>
</dbReference>
<dbReference type="InterPro" id="IPR027417">
    <property type="entry name" value="P-loop_NTPase"/>
</dbReference>
<dbReference type="InterPro" id="IPR003593">
    <property type="entry name" value="AAA+_ATPase"/>
</dbReference>
<protein>
    <submittedName>
        <fullName evidence="5">Putative cyclin-dependent kinase F-2</fullName>
    </submittedName>
</protein>
<dbReference type="PROSITE" id="PS50011">
    <property type="entry name" value="PROTEIN_KINASE_DOM"/>
    <property type="match status" value="1"/>
</dbReference>
<evidence type="ECO:0000256" key="1">
    <source>
        <dbReference type="ARBA" id="ARBA00007448"/>
    </source>
</evidence>
<name>M8BHV9_AEGTA</name>
<dbReference type="PROSITE" id="PS00108">
    <property type="entry name" value="PROTEIN_KINASE_ST"/>
    <property type="match status" value="1"/>
</dbReference>
<dbReference type="SUPFAM" id="SSF56112">
    <property type="entry name" value="Protein kinase-like (PK-like)"/>
    <property type="match status" value="1"/>
</dbReference>
<dbReference type="GO" id="GO:0016887">
    <property type="term" value="F:ATP hydrolysis activity"/>
    <property type="evidence" value="ECO:0007669"/>
    <property type="project" value="InterPro"/>
</dbReference>
<dbReference type="InterPro" id="IPR011009">
    <property type="entry name" value="Kinase-like_dom_sf"/>
</dbReference>
<dbReference type="Gene3D" id="1.10.510.10">
    <property type="entry name" value="Transferase(Phosphotransferase) domain 1"/>
    <property type="match status" value="1"/>
</dbReference>
<dbReference type="AlphaFoldDB" id="M8BHV9"/>
<dbReference type="InterPro" id="IPR050747">
    <property type="entry name" value="Mitochondrial_chaperone_BCS1"/>
</dbReference>
<evidence type="ECO:0000313" key="5">
    <source>
        <dbReference type="EnsemblPlants" id="EMT21323"/>
    </source>
</evidence>
<feature type="compositionally biased region" description="Acidic residues" evidence="3">
    <location>
        <begin position="187"/>
        <end position="196"/>
    </location>
</feature>
<feature type="chain" id="PRO_5014583343" evidence="4">
    <location>
        <begin position="23"/>
        <end position="652"/>
    </location>
</feature>
<keyword evidence="2" id="KW-0547">Nucleotide-binding</keyword>
<dbReference type="EnsemblPlants" id="EMT21323">
    <property type="protein sequence ID" value="EMT21323"/>
    <property type="gene ID" value="F775_04026"/>
</dbReference>
<feature type="region of interest" description="Disordered" evidence="3">
    <location>
        <begin position="334"/>
        <end position="364"/>
    </location>
</feature>
<organism evidence="5">
    <name type="scientific">Aegilops tauschii</name>
    <name type="common">Tausch's goatgrass</name>
    <name type="synonym">Aegilops squarrosa</name>
    <dbReference type="NCBI Taxonomy" id="37682"/>
    <lineage>
        <taxon>Eukaryota</taxon>
        <taxon>Viridiplantae</taxon>
        <taxon>Streptophyta</taxon>
        <taxon>Embryophyta</taxon>
        <taxon>Tracheophyta</taxon>
        <taxon>Spermatophyta</taxon>
        <taxon>Magnoliopsida</taxon>
        <taxon>Liliopsida</taxon>
        <taxon>Poales</taxon>
        <taxon>Poaceae</taxon>
        <taxon>BOP clade</taxon>
        <taxon>Pooideae</taxon>
        <taxon>Triticodae</taxon>
        <taxon>Triticeae</taxon>
        <taxon>Triticinae</taxon>
        <taxon>Aegilops</taxon>
    </lineage>
</organism>
<dbReference type="SUPFAM" id="SSF52540">
    <property type="entry name" value="P-loop containing nucleoside triphosphate hydrolases"/>
    <property type="match status" value="1"/>
</dbReference>
<comment type="similarity">
    <text evidence="1">Belongs to the AAA ATPase family. BCS1 subfamily.</text>
</comment>
<evidence type="ECO:0000256" key="4">
    <source>
        <dbReference type="SAM" id="SignalP"/>
    </source>
</evidence>
<evidence type="ECO:0000256" key="3">
    <source>
        <dbReference type="SAM" id="MobiDB-lite"/>
    </source>
</evidence>